<keyword evidence="2" id="KW-1185">Reference proteome</keyword>
<sequence length="76" mass="9037">MYQQEIGNLPYSQNHDYKLSEWDFGDIITCIATVFGAILRFWCYKVLNKFFTFNVEIKKSHKLITTGPYRFLIHPS</sequence>
<gene>
    <name evidence="1" type="ORF">SPELUC_LOCUS10744</name>
</gene>
<comment type="caution">
    <text evidence="1">The sequence shown here is derived from an EMBL/GenBank/DDBJ whole genome shotgun (WGS) entry which is preliminary data.</text>
</comment>
<dbReference type="Proteomes" id="UP000789366">
    <property type="component" value="Unassembled WGS sequence"/>
</dbReference>
<accession>A0ACA9P4W4</accession>
<dbReference type="EMBL" id="CAJVPW010020829">
    <property type="protein sequence ID" value="CAG8690859.1"/>
    <property type="molecule type" value="Genomic_DNA"/>
</dbReference>
<organism evidence="1 2">
    <name type="scientific">Cetraspora pellucida</name>
    <dbReference type="NCBI Taxonomy" id="1433469"/>
    <lineage>
        <taxon>Eukaryota</taxon>
        <taxon>Fungi</taxon>
        <taxon>Fungi incertae sedis</taxon>
        <taxon>Mucoromycota</taxon>
        <taxon>Glomeromycotina</taxon>
        <taxon>Glomeromycetes</taxon>
        <taxon>Diversisporales</taxon>
        <taxon>Gigasporaceae</taxon>
        <taxon>Cetraspora</taxon>
    </lineage>
</organism>
<name>A0ACA9P4W4_9GLOM</name>
<reference evidence="1" key="1">
    <citation type="submission" date="2021-06" db="EMBL/GenBank/DDBJ databases">
        <authorList>
            <person name="Kallberg Y."/>
            <person name="Tangrot J."/>
            <person name="Rosling A."/>
        </authorList>
    </citation>
    <scope>NUCLEOTIDE SEQUENCE</scope>
    <source>
        <strain evidence="1">28 12/20/2015</strain>
    </source>
</reference>
<proteinExistence type="predicted"/>
<evidence type="ECO:0000313" key="2">
    <source>
        <dbReference type="Proteomes" id="UP000789366"/>
    </source>
</evidence>
<evidence type="ECO:0000313" key="1">
    <source>
        <dbReference type="EMBL" id="CAG8690859.1"/>
    </source>
</evidence>
<protein>
    <submittedName>
        <fullName evidence="1">3340_t:CDS:1</fullName>
    </submittedName>
</protein>
<feature type="non-terminal residue" evidence="1">
    <location>
        <position position="76"/>
    </location>
</feature>